<sequence>MQQKNYISSFTENKMKIKAVFLTRFFFISMCLILIMNICVVYGSVDINLWDTGRIVFGAITGKFPSDIPERFIPIVLGVRLPRVLMSGLVGASLSISGAAMQGLLKNPLADGTTIGVSSGASLGAVIAIAFSAKSTLVSGLGTFLMSILFSFASICLILFLAKIIDFTLSTNTVILIGVIYSMFASSITSLITTLADKEIKNIVFWSMGSIAGSTYEEVVLMTVILIICSFVLMRNGVELNAFAIGEENAMHVGVDVRRVKLRIMALVSILIGVSVSISGTIGFVGLVIPHITRIFTGPNHKKLLPISMAIGAGFLMLADMFCRTMFSPIELPIGIITSFIGSILFVFIMIRKNSNKFRG</sequence>
<evidence type="ECO:0000256" key="6">
    <source>
        <dbReference type="ARBA" id="ARBA00022989"/>
    </source>
</evidence>
<dbReference type="Proteomes" id="UP000255036">
    <property type="component" value="Unassembled WGS sequence"/>
</dbReference>
<dbReference type="CDD" id="cd06550">
    <property type="entry name" value="TM_ABC_iron-siderophores_like"/>
    <property type="match status" value="1"/>
</dbReference>
<feature type="transmembrane region" description="Helical" evidence="8">
    <location>
        <begin position="137"/>
        <end position="162"/>
    </location>
</feature>
<organism evidence="9 10">
    <name type="scientific">Anaerosacchariphilus polymeriproducens</name>
    <dbReference type="NCBI Taxonomy" id="1812858"/>
    <lineage>
        <taxon>Bacteria</taxon>
        <taxon>Bacillati</taxon>
        <taxon>Bacillota</taxon>
        <taxon>Clostridia</taxon>
        <taxon>Lachnospirales</taxon>
        <taxon>Lachnospiraceae</taxon>
        <taxon>Anaerosacchariphilus</taxon>
    </lineage>
</organism>
<dbReference type="EMBL" id="QRCT01000013">
    <property type="protein sequence ID" value="RDU24277.1"/>
    <property type="molecule type" value="Genomic_DNA"/>
</dbReference>
<evidence type="ECO:0000256" key="4">
    <source>
        <dbReference type="ARBA" id="ARBA00022475"/>
    </source>
</evidence>
<dbReference type="PANTHER" id="PTHR30472">
    <property type="entry name" value="FERRIC ENTEROBACTIN TRANSPORT SYSTEM PERMEASE PROTEIN"/>
    <property type="match status" value="1"/>
</dbReference>
<evidence type="ECO:0000256" key="7">
    <source>
        <dbReference type="ARBA" id="ARBA00023136"/>
    </source>
</evidence>
<dbReference type="PANTHER" id="PTHR30472:SF25">
    <property type="entry name" value="ABC TRANSPORTER PERMEASE PROTEIN MJ0876-RELATED"/>
    <property type="match status" value="1"/>
</dbReference>
<name>A0A371AXJ3_9FIRM</name>
<feature type="transmembrane region" description="Helical" evidence="8">
    <location>
        <begin position="174"/>
        <end position="196"/>
    </location>
</feature>
<dbReference type="GO" id="GO:0033214">
    <property type="term" value="P:siderophore-iron import into cell"/>
    <property type="evidence" value="ECO:0007669"/>
    <property type="project" value="TreeGrafter"/>
</dbReference>
<gene>
    <name evidence="9" type="ORF">DWV06_04700</name>
</gene>
<feature type="transmembrane region" description="Helical" evidence="8">
    <location>
        <begin position="216"/>
        <end position="234"/>
    </location>
</feature>
<evidence type="ECO:0000256" key="3">
    <source>
        <dbReference type="ARBA" id="ARBA00022448"/>
    </source>
</evidence>
<dbReference type="FunFam" id="1.10.3470.10:FF:000001">
    <property type="entry name" value="Vitamin B12 ABC transporter permease BtuC"/>
    <property type="match status" value="1"/>
</dbReference>
<dbReference type="SUPFAM" id="SSF81345">
    <property type="entry name" value="ABC transporter involved in vitamin B12 uptake, BtuC"/>
    <property type="match status" value="1"/>
</dbReference>
<reference evidence="9 10" key="1">
    <citation type="submission" date="2018-07" db="EMBL/GenBank/DDBJ databases">
        <title>Anaerosacharophilus polymeroproducens gen. nov. sp. nov., an anaerobic bacterium isolated from salt field.</title>
        <authorList>
            <person name="Kim W."/>
            <person name="Yang S.-H."/>
            <person name="Oh J."/>
            <person name="Lee J.-H."/>
            <person name="Kwon K.K."/>
        </authorList>
    </citation>
    <scope>NUCLEOTIDE SEQUENCE [LARGE SCALE GENOMIC DNA]</scope>
    <source>
        <strain evidence="9 10">MCWD5</strain>
    </source>
</reference>
<keyword evidence="5 8" id="KW-0812">Transmembrane</keyword>
<dbReference type="GO" id="GO:0022857">
    <property type="term" value="F:transmembrane transporter activity"/>
    <property type="evidence" value="ECO:0007669"/>
    <property type="project" value="InterPro"/>
</dbReference>
<dbReference type="InterPro" id="IPR000522">
    <property type="entry name" value="ABC_transptr_permease_BtuC"/>
</dbReference>
<feature type="transmembrane region" description="Helical" evidence="8">
    <location>
        <begin position="21"/>
        <end position="45"/>
    </location>
</feature>
<accession>A0A371AXJ3</accession>
<keyword evidence="3" id="KW-0813">Transport</keyword>
<feature type="transmembrane region" description="Helical" evidence="8">
    <location>
        <begin position="304"/>
        <end position="323"/>
    </location>
</feature>
<feature type="transmembrane region" description="Helical" evidence="8">
    <location>
        <begin position="264"/>
        <end position="292"/>
    </location>
</feature>
<protein>
    <submittedName>
        <fullName evidence="9">Iron ABC transporter permease</fullName>
    </submittedName>
</protein>
<evidence type="ECO:0000256" key="8">
    <source>
        <dbReference type="SAM" id="Phobius"/>
    </source>
</evidence>
<comment type="caution">
    <text evidence="9">The sequence shown here is derived from an EMBL/GenBank/DDBJ whole genome shotgun (WGS) entry which is preliminary data.</text>
</comment>
<keyword evidence="6 8" id="KW-1133">Transmembrane helix</keyword>
<evidence type="ECO:0000256" key="2">
    <source>
        <dbReference type="ARBA" id="ARBA00007935"/>
    </source>
</evidence>
<feature type="transmembrane region" description="Helical" evidence="8">
    <location>
        <begin position="330"/>
        <end position="351"/>
    </location>
</feature>
<keyword evidence="7 8" id="KW-0472">Membrane</keyword>
<comment type="similarity">
    <text evidence="2">Belongs to the binding-protein-dependent transport system permease family. FecCD subfamily.</text>
</comment>
<keyword evidence="4" id="KW-1003">Cell membrane</keyword>
<evidence type="ECO:0000313" key="10">
    <source>
        <dbReference type="Proteomes" id="UP000255036"/>
    </source>
</evidence>
<evidence type="ECO:0000313" key="9">
    <source>
        <dbReference type="EMBL" id="RDU24277.1"/>
    </source>
</evidence>
<dbReference type="GO" id="GO:0005886">
    <property type="term" value="C:plasma membrane"/>
    <property type="evidence" value="ECO:0007669"/>
    <property type="project" value="UniProtKB-SubCell"/>
</dbReference>
<dbReference type="AlphaFoldDB" id="A0A371AXJ3"/>
<dbReference type="InterPro" id="IPR037294">
    <property type="entry name" value="ABC_BtuC-like"/>
</dbReference>
<dbReference type="Gene3D" id="1.10.3470.10">
    <property type="entry name" value="ABC transporter involved in vitamin B12 uptake, BtuC"/>
    <property type="match status" value="1"/>
</dbReference>
<comment type="subcellular location">
    <subcellularLocation>
        <location evidence="1">Cell membrane</location>
        <topology evidence="1">Multi-pass membrane protein</topology>
    </subcellularLocation>
</comment>
<keyword evidence="10" id="KW-1185">Reference proteome</keyword>
<dbReference type="Pfam" id="PF01032">
    <property type="entry name" value="FecCD"/>
    <property type="match status" value="1"/>
</dbReference>
<evidence type="ECO:0000256" key="5">
    <source>
        <dbReference type="ARBA" id="ARBA00022692"/>
    </source>
</evidence>
<evidence type="ECO:0000256" key="1">
    <source>
        <dbReference type="ARBA" id="ARBA00004651"/>
    </source>
</evidence>
<proteinExistence type="inferred from homology"/>